<evidence type="ECO:0000256" key="5">
    <source>
        <dbReference type="ARBA" id="ARBA00023157"/>
    </source>
</evidence>
<dbReference type="InterPro" id="IPR018950">
    <property type="entry name" value="DiS-bond_isomerase_DsbC/G_N"/>
</dbReference>
<dbReference type="PANTHER" id="PTHR35272">
    <property type="entry name" value="THIOL:DISULFIDE INTERCHANGE PROTEIN DSBC-RELATED"/>
    <property type="match status" value="1"/>
</dbReference>
<comment type="subcellular location">
    <subcellularLocation>
        <location evidence="1">Periplasm</location>
    </subcellularLocation>
</comment>
<evidence type="ECO:0000256" key="3">
    <source>
        <dbReference type="ARBA" id="ARBA00022729"/>
    </source>
</evidence>
<reference evidence="9" key="1">
    <citation type="submission" date="2018-06" db="EMBL/GenBank/DDBJ databases">
        <authorList>
            <person name="Zhirakovskaya E."/>
        </authorList>
    </citation>
    <scope>NUCLEOTIDE SEQUENCE</scope>
</reference>
<feature type="non-terminal residue" evidence="9">
    <location>
        <position position="202"/>
    </location>
</feature>
<comment type="similarity">
    <text evidence="2">Belongs to the thioredoxin family. DsbC subfamily.</text>
</comment>
<keyword evidence="3" id="KW-0732">Signal</keyword>
<dbReference type="SUPFAM" id="SSF52833">
    <property type="entry name" value="Thioredoxin-like"/>
    <property type="match status" value="1"/>
</dbReference>
<name>A0A3B0ZSI8_9ZZZZ</name>
<dbReference type="InterPro" id="IPR009094">
    <property type="entry name" value="DiS-bond_isomerase_DsbC/G_N_sf"/>
</dbReference>
<dbReference type="InterPro" id="IPR051470">
    <property type="entry name" value="Thiol:disulfide_interchange"/>
</dbReference>
<dbReference type="Pfam" id="PF13098">
    <property type="entry name" value="Thioredoxin_2"/>
    <property type="match status" value="1"/>
</dbReference>
<dbReference type="EMBL" id="UOFP01000320">
    <property type="protein sequence ID" value="VAW90317.1"/>
    <property type="molecule type" value="Genomic_DNA"/>
</dbReference>
<protein>
    <submittedName>
        <fullName evidence="9">Thiol:disulfide interchange protein DsbC</fullName>
    </submittedName>
</protein>
<dbReference type="InterPro" id="IPR012336">
    <property type="entry name" value="Thioredoxin-like_fold"/>
</dbReference>
<evidence type="ECO:0000259" key="7">
    <source>
        <dbReference type="Pfam" id="PF10411"/>
    </source>
</evidence>
<evidence type="ECO:0000256" key="4">
    <source>
        <dbReference type="ARBA" id="ARBA00022764"/>
    </source>
</evidence>
<feature type="domain" description="Disulphide bond isomerase DsbC/G N-terminal" evidence="7">
    <location>
        <begin position="22"/>
        <end position="86"/>
    </location>
</feature>
<dbReference type="CDD" id="cd03020">
    <property type="entry name" value="DsbA_DsbC_DsbG"/>
    <property type="match status" value="1"/>
</dbReference>
<sequence>MKRTLVAMLALLLSSAAVADVDAENNIRQAMSQLAPDLKLDSVKESPVAGLYEVVFGAEVIYLSSDGKYLIQGSLIETATRKDLTEDARSAGRNKVLNDLKEEDLVVFAPEETKYTVTVFTDIDCGYCRKLHDEMDAYNALGIKIRYVAYPRAGVGSTAFNKAETVWCAENRQSAMTIAKAGKSLEEKIKTGDITLKENCAS</sequence>
<keyword evidence="5" id="KW-1015">Disulfide bond</keyword>
<organism evidence="9">
    <name type="scientific">hydrothermal vent metagenome</name>
    <dbReference type="NCBI Taxonomy" id="652676"/>
    <lineage>
        <taxon>unclassified sequences</taxon>
        <taxon>metagenomes</taxon>
        <taxon>ecological metagenomes</taxon>
    </lineage>
</organism>
<accession>A0A3B0ZSI8</accession>
<evidence type="ECO:0000313" key="9">
    <source>
        <dbReference type="EMBL" id="VAW90317.1"/>
    </source>
</evidence>
<evidence type="ECO:0000256" key="1">
    <source>
        <dbReference type="ARBA" id="ARBA00004418"/>
    </source>
</evidence>
<dbReference type="PANTHER" id="PTHR35272:SF3">
    <property type="entry name" value="THIOL:DISULFIDE INTERCHANGE PROTEIN DSBC"/>
    <property type="match status" value="1"/>
</dbReference>
<dbReference type="SUPFAM" id="SSF54423">
    <property type="entry name" value="DsbC/DsbG N-terminal domain-like"/>
    <property type="match status" value="1"/>
</dbReference>
<dbReference type="GO" id="GO:0042597">
    <property type="term" value="C:periplasmic space"/>
    <property type="evidence" value="ECO:0007669"/>
    <property type="project" value="UniProtKB-SubCell"/>
</dbReference>
<evidence type="ECO:0000256" key="6">
    <source>
        <dbReference type="ARBA" id="ARBA00023284"/>
    </source>
</evidence>
<dbReference type="InterPro" id="IPR036249">
    <property type="entry name" value="Thioredoxin-like_sf"/>
</dbReference>
<evidence type="ECO:0000259" key="8">
    <source>
        <dbReference type="Pfam" id="PF13098"/>
    </source>
</evidence>
<gene>
    <name evidence="9" type="ORF">MNBD_GAMMA18-620</name>
</gene>
<proteinExistence type="inferred from homology"/>
<dbReference type="Gene3D" id="3.40.30.10">
    <property type="entry name" value="Glutaredoxin"/>
    <property type="match status" value="1"/>
</dbReference>
<keyword evidence="4" id="KW-0574">Periplasm</keyword>
<dbReference type="Pfam" id="PF10411">
    <property type="entry name" value="DsbC_N"/>
    <property type="match status" value="1"/>
</dbReference>
<keyword evidence="6" id="KW-0676">Redox-active center</keyword>
<dbReference type="Gene3D" id="3.10.450.70">
    <property type="entry name" value="Disulphide bond isomerase, DsbC/G, N-terminal"/>
    <property type="match status" value="1"/>
</dbReference>
<evidence type="ECO:0000256" key="2">
    <source>
        <dbReference type="ARBA" id="ARBA00009813"/>
    </source>
</evidence>
<feature type="domain" description="Thioredoxin-like fold" evidence="8">
    <location>
        <begin position="111"/>
        <end position="178"/>
    </location>
</feature>
<dbReference type="AlphaFoldDB" id="A0A3B0ZSI8"/>
<dbReference type="InterPro" id="IPR033954">
    <property type="entry name" value="DiS-bond_Isoase_DsbC/G"/>
</dbReference>